<gene>
    <name evidence="3" type="ORF">NMOB1V02_LOCUS4309</name>
</gene>
<dbReference type="InterPro" id="IPR032675">
    <property type="entry name" value="LRR_dom_sf"/>
</dbReference>
<evidence type="ECO:0000256" key="2">
    <source>
        <dbReference type="ARBA" id="ARBA00022737"/>
    </source>
</evidence>
<dbReference type="PANTHER" id="PTHR48051">
    <property type="match status" value="1"/>
</dbReference>
<reference evidence="3" key="1">
    <citation type="submission" date="2020-11" db="EMBL/GenBank/DDBJ databases">
        <authorList>
            <person name="Tran Van P."/>
        </authorList>
    </citation>
    <scope>NUCLEOTIDE SEQUENCE</scope>
</reference>
<dbReference type="SMART" id="SM00364">
    <property type="entry name" value="LRR_BAC"/>
    <property type="match status" value="4"/>
</dbReference>
<dbReference type="PROSITE" id="PS51450">
    <property type="entry name" value="LRR"/>
    <property type="match status" value="3"/>
</dbReference>
<keyword evidence="4" id="KW-1185">Reference proteome</keyword>
<dbReference type="PANTHER" id="PTHR48051:SF62">
    <property type="entry name" value="LEUCINE-RICH REPEAT-CONTAINING PROTEIN 57"/>
    <property type="match status" value="1"/>
</dbReference>
<evidence type="ECO:0000313" key="4">
    <source>
        <dbReference type="Proteomes" id="UP000678499"/>
    </source>
</evidence>
<dbReference type="EMBL" id="OA882687">
    <property type="protein sequence ID" value="CAD7276552.1"/>
    <property type="molecule type" value="Genomic_DNA"/>
</dbReference>
<name>A0A7R9BJP1_9CRUS</name>
<dbReference type="Proteomes" id="UP000678499">
    <property type="component" value="Unassembled WGS sequence"/>
</dbReference>
<evidence type="ECO:0000313" key="3">
    <source>
        <dbReference type="EMBL" id="CAD7276552.1"/>
    </source>
</evidence>
<keyword evidence="2" id="KW-0677">Repeat</keyword>
<dbReference type="OrthoDB" id="289228at2759"/>
<accession>A0A7R9BJP1</accession>
<evidence type="ECO:0008006" key="5">
    <source>
        <dbReference type="Google" id="ProtNLM"/>
    </source>
</evidence>
<keyword evidence="1" id="KW-0433">Leucine-rich repeat</keyword>
<dbReference type="GO" id="GO:0005737">
    <property type="term" value="C:cytoplasm"/>
    <property type="evidence" value="ECO:0007669"/>
    <property type="project" value="TreeGrafter"/>
</dbReference>
<dbReference type="AlphaFoldDB" id="A0A7R9BJP1"/>
<organism evidence="3">
    <name type="scientific">Notodromas monacha</name>
    <dbReference type="NCBI Taxonomy" id="399045"/>
    <lineage>
        <taxon>Eukaryota</taxon>
        <taxon>Metazoa</taxon>
        <taxon>Ecdysozoa</taxon>
        <taxon>Arthropoda</taxon>
        <taxon>Crustacea</taxon>
        <taxon>Oligostraca</taxon>
        <taxon>Ostracoda</taxon>
        <taxon>Podocopa</taxon>
        <taxon>Podocopida</taxon>
        <taxon>Cypridocopina</taxon>
        <taxon>Cypridoidea</taxon>
        <taxon>Cyprididae</taxon>
        <taxon>Notodromas</taxon>
    </lineage>
</organism>
<proteinExistence type="predicted"/>
<dbReference type="SMART" id="SM00369">
    <property type="entry name" value="LRR_TYP"/>
    <property type="match status" value="4"/>
</dbReference>
<sequence length="242" mass="26623">MGNSSSGGLKDHIANAQKTGILQLAQRKLTNVPPEVLELSANLKTLDLSQNKLKDIPPQFGSLKTLRNLNVSENKLESLPDELGSLIKLESLMASKNHLKSLPNSLSNWKALRKLILSDNVLNEFPEFVCQLPNLDIVDLSGNSINSIPDCAGTLSTTELNLNRNQVSSISPLLAKSARLKSLRLEENCLSLSAIPIELLKNSNVSLMAVEGNLFAMKEFIEIDGYDEYMERFTATKKKFGT</sequence>
<dbReference type="PRINTS" id="PR00019">
    <property type="entry name" value="LEURICHRPT"/>
</dbReference>
<dbReference type="InterPro" id="IPR003591">
    <property type="entry name" value="Leu-rich_rpt_typical-subtyp"/>
</dbReference>
<dbReference type="FunFam" id="3.80.10.10:FF:000230">
    <property type="entry name" value="Leucine-rich repeat-containing protein 57"/>
    <property type="match status" value="1"/>
</dbReference>
<dbReference type="SUPFAM" id="SSF52058">
    <property type="entry name" value="L domain-like"/>
    <property type="match status" value="1"/>
</dbReference>
<dbReference type="InterPro" id="IPR050216">
    <property type="entry name" value="LRR_domain-containing"/>
</dbReference>
<protein>
    <recommendedName>
        <fullName evidence="5">Leucine-rich repeat-containing protein 57</fullName>
    </recommendedName>
</protein>
<dbReference type="Pfam" id="PF13855">
    <property type="entry name" value="LRR_8"/>
    <property type="match status" value="1"/>
</dbReference>
<dbReference type="EMBL" id="CAJPEX010000650">
    <property type="protein sequence ID" value="CAG0916704.1"/>
    <property type="molecule type" value="Genomic_DNA"/>
</dbReference>
<evidence type="ECO:0000256" key="1">
    <source>
        <dbReference type="ARBA" id="ARBA00022614"/>
    </source>
</evidence>
<dbReference type="InterPro" id="IPR001611">
    <property type="entry name" value="Leu-rich_rpt"/>
</dbReference>
<dbReference type="Gene3D" id="3.80.10.10">
    <property type="entry name" value="Ribonuclease Inhibitor"/>
    <property type="match status" value="1"/>
</dbReference>